<dbReference type="Proteomes" id="UP001381693">
    <property type="component" value="Unassembled WGS sequence"/>
</dbReference>
<evidence type="ECO:0000313" key="3">
    <source>
        <dbReference type="Proteomes" id="UP001381693"/>
    </source>
</evidence>
<accession>A0AAN9AFD9</accession>
<reference evidence="2 3" key="1">
    <citation type="submission" date="2023-11" db="EMBL/GenBank/DDBJ databases">
        <title>Halocaridina rubra genome assembly.</title>
        <authorList>
            <person name="Smith C."/>
        </authorList>
    </citation>
    <scope>NUCLEOTIDE SEQUENCE [LARGE SCALE GENOMIC DNA]</scope>
    <source>
        <strain evidence="2">EP-1</strain>
        <tissue evidence="2">Whole</tissue>
    </source>
</reference>
<proteinExistence type="predicted"/>
<dbReference type="AlphaFoldDB" id="A0AAN9AFD9"/>
<gene>
    <name evidence="2" type="ORF">SK128_000856</name>
</gene>
<comment type="caution">
    <text evidence="2">The sequence shown here is derived from an EMBL/GenBank/DDBJ whole genome shotgun (WGS) entry which is preliminary data.</text>
</comment>
<name>A0AAN9AFD9_HALRR</name>
<evidence type="ECO:0000313" key="2">
    <source>
        <dbReference type="EMBL" id="KAK7083452.1"/>
    </source>
</evidence>
<feature type="region of interest" description="Disordered" evidence="1">
    <location>
        <begin position="176"/>
        <end position="220"/>
    </location>
</feature>
<organism evidence="2 3">
    <name type="scientific">Halocaridina rubra</name>
    <name type="common">Hawaiian red shrimp</name>
    <dbReference type="NCBI Taxonomy" id="373956"/>
    <lineage>
        <taxon>Eukaryota</taxon>
        <taxon>Metazoa</taxon>
        <taxon>Ecdysozoa</taxon>
        <taxon>Arthropoda</taxon>
        <taxon>Crustacea</taxon>
        <taxon>Multicrustacea</taxon>
        <taxon>Malacostraca</taxon>
        <taxon>Eumalacostraca</taxon>
        <taxon>Eucarida</taxon>
        <taxon>Decapoda</taxon>
        <taxon>Pleocyemata</taxon>
        <taxon>Caridea</taxon>
        <taxon>Atyoidea</taxon>
        <taxon>Atyidae</taxon>
        <taxon>Halocaridina</taxon>
    </lineage>
</organism>
<feature type="compositionally biased region" description="Low complexity" evidence="1">
    <location>
        <begin position="177"/>
        <end position="187"/>
    </location>
</feature>
<feature type="compositionally biased region" description="Low complexity" evidence="1">
    <location>
        <begin position="32"/>
        <end position="43"/>
    </location>
</feature>
<sequence>MEATTEAVTANIFVEDFEMPVEEGSHQVKEQSTTTTTSSNNNNSDDDDIESKKRKSREDSEANGDDSDDEEEALKESSGRRRGKKMQKYGPGKTIGANTSFRYWKIETEEPVTAEKVEAINNNSIVGNVKIISENSLGLQFTKSVTCQQVQKIIKDFIASYTNIEHIKVSVFRTLNSPSSSSSLSPSALDGEEAAGFEQTPGKRRNNNNNTNNSAIKRPRFQPSNSYYTFHMVGDTFAERLQNAKKGLLIVGRKIDHTEFKKMTHQRTMNRHIKSWFCVLPFYTTGGIAPVSEEELRKYGISAYRLFTDNTGIVQFDQDHSSNTSSQAAEAMGALHKSLFPNPR</sequence>
<protein>
    <submittedName>
        <fullName evidence="2">Uncharacterized protein</fullName>
    </submittedName>
</protein>
<evidence type="ECO:0000256" key="1">
    <source>
        <dbReference type="SAM" id="MobiDB-lite"/>
    </source>
</evidence>
<dbReference type="EMBL" id="JAXCGZ010003011">
    <property type="protein sequence ID" value="KAK7083452.1"/>
    <property type="molecule type" value="Genomic_DNA"/>
</dbReference>
<feature type="region of interest" description="Disordered" evidence="1">
    <location>
        <begin position="1"/>
        <end position="93"/>
    </location>
</feature>
<keyword evidence="3" id="KW-1185">Reference proteome</keyword>
<feature type="compositionally biased region" description="Acidic residues" evidence="1">
    <location>
        <begin position="61"/>
        <end position="73"/>
    </location>
</feature>